<dbReference type="Proteomes" id="UP000235371">
    <property type="component" value="Unassembled WGS sequence"/>
</dbReference>
<organism evidence="2 3">
    <name type="scientific">Hyaloscypha bicolor E</name>
    <dbReference type="NCBI Taxonomy" id="1095630"/>
    <lineage>
        <taxon>Eukaryota</taxon>
        <taxon>Fungi</taxon>
        <taxon>Dikarya</taxon>
        <taxon>Ascomycota</taxon>
        <taxon>Pezizomycotina</taxon>
        <taxon>Leotiomycetes</taxon>
        <taxon>Helotiales</taxon>
        <taxon>Hyaloscyphaceae</taxon>
        <taxon>Hyaloscypha</taxon>
        <taxon>Hyaloscypha bicolor</taxon>
    </lineage>
</organism>
<keyword evidence="1" id="KW-0472">Membrane</keyword>
<keyword evidence="1" id="KW-0812">Transmembrane</keyword>
<feature type="transmembrane region" description="Helical" evidence="1">
    <location>
        <begin position="34"/>
        <end position="53"/>
    </location>
</feature>
<dbReference type="InParanoid" id="A0A2J6TRA9"/>
<dbReference type="RefSeq" id="XP_024742464.1">
    <property type="nucleotide sequence ID" value="XM_024870830.1"/>
</dbReference>
<accession>A0A2J6TRA9</accession>
<gene>
    <name evidence="2" type="ORF">K444DRAFT_182931</name>
</gene>
<reference evidence="2 3" key="1">
    <citation type="submission" date="2016-04" db="EMBL/GenBank/DDBJ databases">
        <title>A degradative enzymes factory behind the ericoid mycorrhizal symbiosis.</title>
        <authorList>
            <consortium name="DOE Joint Genome Institute"/>
            <person name="Martino E."/>
            <person name="Morin E."/>
            <person name="Grelet G."/>
            <person name="Kuo A."/>
            <person name="Kohler A."/>
            <person name="Daghino S."/>
            <person name="Barry K."/>
            <person name="Choi C."/>
            <person name="Cichocki N."/>
            <person name="Clum A."/>
            <person name="Copeland A."/>
            <person name="Hainaut M."/>
            <person name="Haridas S."/>
            <person name="Labutti K."/>
            <person name="Lindquist E."/>
            <person name="Lipzen A."/>
            <person name="Khouja H.-R."/>
            <person name="Murat C."/>
            <person name="Ohm R."/>
            <person name="Olson A."/>
            <person name="Spatafora J."/>
            <person name="Veneault-Fourrey C."/>
            <person name="Henrissat B."/>
            <person name="Grigoriev I."/>
            <person name="Martin F."/>
            <person name="Perotto S."/>
        </authorList>
    </citation>
    <scope>NUCLEOTIDE SEQUENCE [LARGE SCALE GENOMIC DNA]</scope>
    <source>
        <strain evidence="2 3">E</strain>
    </source>
</reference>
<evidence type="ECO:0000313" key="2">
    <source>
        <dbReference type="EMBL" id="PMD65560.1"/>
    </source>
</evidence>
<keyword evidence="1" id="KW-1133">Transmembrane helix</keyword>
<keyword evidence="3" id="KW-1185">Reference proteome</keyword>
<protein>
    <submittedName>
        <fullName evidence="2">Uncharacterized protein</fullName>
    </submittedName>
</protein>
<dbReference type="AlphaFoldDB" id="A0A2J6TRA9"/>
<sequence length="66" mass="7567">MLRPSRVLLHLYFLLAQQRITYFLPLPPFPPISFSSLPLLLSISPAFLALSLFHKPLLSWRHSPVA</sequence>
<name>A0A2J6TRA9_9HELO</name>
<evidence type="ECO:0000256" key="1">
    <source>
        <dbReference type="SAM" id="Phobius"/>
    </source>
</evidence>
<dbReference type="EMBL" id="KZ613746">
    <property type="protein sequence ID" value="PMD65560.1"/>
    <property type="molecule type" value="Genomic_DNA"/>
</dbReference>
<evidence type="ECO:0000313" key="3">
    <source>
        <dbReference type="Proteomes" id="UP000235371"/>
    </source>
</evidence>
<dbReference type="GeneID" id="36578912"/>
<proteinExistence type="predicted"/>